<comment type="caution">
    <text evidence="5">The sequence shown here is derived from an EMBL/GenBank/DDBJ whole genome shotgun (WGS) entry which is preliminary data.</text>
</comment>
<dbReference type="GO" id="GO:0008170">
    <property type="term" value="F:N-methyltransferase activity"/>
    <property type="evidence" value="ECO:0007669"/>
    <property type="project" value="InterPro"/>
</dbReference>
<gene>
    <name evidence="5" type="ORF">LCGC14_2360520</name>
</gene>
<dbReference type="InterPro" id="IPR001091">
    <property type="entry name" value="RM_Methyltransferase"/>
</dbReference>
<reference evidence="5" key="1">
    <citation type="journal article" date="2015" name="Nature">
        <title>Complex archaea that bridge the gap between prokaryotes and eukaryotes.</title>
        <authorList>
            <person name="Spang A."/>
            <person name="Saw J.H."/>
            <person name="Jorgensen S.L."/>
            <person name="Zaremba-Niedzwiedzka K."/>
            <person name="Martijn J."/>
            <person name="Lind A.E."/>
            <person name="van Eijk R."/>
            <person name="Schleper C."/>
            <person name="Guy L."/>
            <person name="Ettema T.J."/>
        </authorList>
    </citation>
    <scope>NUCLEOTIDE SEQUENCE</scope>
</reference>
<keyword evidence="1" id="KW-0489">Methyltransferase</keyword>
<dbReference type="AlphaFoldDB" id="A0A0F9C6K6"/>
<accession>A0A0F9C6K6</accession>
<dbReference type="GO" id="GO:0032259">
    <property type="term" value="P:methylation"/>
    <property type="evidence" value="ECO:0007669"/>
    <property type="project" value="UniProtKB-KW"/>
</dbReference>
<dbReference type="InterPro" id="IPR002941">
    <property type="entry name" value="DNA_methylase_N4/N6"/>
</dbReference>
<name>A0A0F9C6K6_9ZZZZ</name>
<evidence type="ECO:0000256" key="3">
    <source>
        <dbReference type="SAM" id="MobiDB-lite"/>
    </source>
</evidence>
<protein>
    <recommendedName>
        <fullName evidence="4">DNA methylase N-4/N-6 domain-containing protein</fullName>
    </recommendedName>
</protein>
<proteinExistence type="predicted"/>
<feature type="domain" description="DNA methylase N-4/N-6" evidence="4">
    <location>
        <begin position="287"/>
        <end position="323"/>
    </location>
</feature>
<evidence type="ECO:0000256" key="1">
    <source>
        <dbReference type="ARBA" id="ARBA00022603"/>
    </source>
</evidence>
<feature type="compositionally biased region" description="Polar residues" evidence="3">
    <location>
        <begin position="45"/>
        <end position="55"/>
    </location>
</feature>
<dbReference type="SUPFAM" id="SSF53335">
    <property type="entry name" value="S-adenosyl-L-methionine-dependent methyltransferases"/>
    <property type="match status" value="1"/>
</dbReference>
<keyword evidence="2" id="KW-0808">Transferase</keyword>
<sequence>VEHMVQVFREVRRVLRDDGTLWLNMGDCYAAQAGQRKTTDRAGAKQQTNTASTDTPSRDVPGLKPKDLVGQPWRVAFALQADSWYLRCDIIWAKPNPMPESCRDRPTKSHEYVFLLTKRPRYFFDQEAVREKAQYGRREWHGDVRGRVGLKAHQAQSTVGGPEDDPSADRNIRSVWTIATQAFPEAHFATFPEKLVTPSIKAGTSEKGCCPACGAPWVRVVEKTGGSIGKGWHDHEGDGSKGQRCELAEAKGSVARCKDEAGRKDSRHTTDWKPSCECRAPLRTACTVLDPFGGSGTTGVVAAKLGRKAILVELNPEYAEMARKRCNIDVQRGLFQP</sequence>
<evidence type="ECO:0000259" key="4">
    <source>
        <dbReference type="Pfam" id="PF01555"/>
    </source>
</evidence>
<feature type="region of interest" description="Disordered" evidence="3">
    <location>
        <begin position="34"/>
        <end position="66"/>
    </location>
</feature>
<dbReference type="PRINTS" id="PR00508">
    <property type="entry name" value="S21N4MTFRASE"/>
</dbReference>
<feature type="domain" description="DNA methylase N-4/N-6" evidence="4">
    <location>
        <begin position="3"/>
        <end position="207"/>
    </location>
</feature>
<organism evidence="5">
    <name type="scientific">marine sediment metagenome</name>
    <dbReference type="NCBI Taxonomy" id="412755"/>
    <lineage>
        <taxon>unclassified sequences</taxon>
        <taxon>metagenomes</taxon>
        <taxon>ecological metagenomes</taxon>
    </lineage>
</organism>
<dbReference type="Gene3D" id="3.40.50.150">
    <property type="entry name" value="Vaccinia Virus protein VP39"/>
    <property type="match status" value="2"/>
</dbReference>
<feature type="non-terminal residue" evidence="5">
    <location>
        <position position="1"/>
    </location>
</feature>
<evidence type="ECO:0000313" key="5">
    <source>
        <dbReference type="EMBL" id="KKL44953.1"/>
    </source>
</evidence>
<evidence type="ECO:0000256" key="2">
    <source>
        <dbReference type="ARBA" id="ARBA00022679"/>
    </source>
</evidence>
<dbReference type="EMBL" id="LAZR01034564">
    <property type="protein sequence ID" value="KKL44953.1"/>
    <property type="molecule type" value="Genomic_DNA"/>
</dbReference>
<dbReference type="GO" id="GO:0003677">
    <property type="term" value="F:DNA binding"/>
    <property type="evidence" value="ECO:0007669"/>
    <property type="project" value="InterPro"/>
</dbReference>
<dbReference type="InterPro" id="IPR029063">
    <property type="entry name" value="SAM-dependent_MTases_sf"/>
</dbReference>
<dbReference type="Pfam" id="PF01555">
    <property type="entry name" value="N6_N4_Mtase"/>
    <property type="match status" value="2"/>
</dbReference>